<protein>
    <submittedName>
        <fullName evidence="1">Uncharacterized protein</fullName>
    </submittedName>
</protein>
<sequence>MEIEWACAFCGETVDDDPRSVGIALTFGDRESTKQFYGAHYMCVKAALTEVAAAEMFDPAATT</sequence>
<evidence type="ECO:0000313" key="2">
    <source>
        <dbReference type="Proteomes" id="UP000620591"/>
    </source>
</evidence>
<evidence type="ECO:0000313" key="1">
    <source>
        <dbReference type="EMBL" id="MBC9226761.1"/>
    </source>
</evidence>
<organism evidence="1 2">
    <name type="scientific">Aeromicrobium senzhongii</name>
    <dbReference type="NCBI Taxonomy" id="2663859"/>
    <lineage>
        <taxon>Bacteria</taxon>
        <taxon>Bacillati</taxon>
        <taxon>Actinomycetota</taxon>
        <taxon>Actinomycetes</taxon>
        <taxon>Propionibacteriales</taxon>
        <taxon>Nocardioidaceae</taxon>
        <taxon>Aeromicrobium</taxon>
    </lineage>
</organism>
<accession>A0A8I0K0U8</accession>
<name>A0A8I0K0U8_9ACTN</name>
<dbReference type="EMBL" id="JACTVM010000002">
    <property type="protein sequence ID" value="MBC9226761.1"/>
    <property type="molecule type" value="Genomic_DNA"/>
</dbReference>
<dbReference type="Proteomes" id="UP000620591">
    <property type="component" value="Unassembled WGS sequence"/>
</dbReference>
<comment type="caution">
    <text evidence="1">The sequence shown here is derived from an EMBL/GenBank/DDBJ whole genome shotgun (WGS) entry which is preliminary data.</text>
</comment>
<dbReference type="AlphaFoldDB" id="A0A8I0K0U8"/>
<dbReference type="RefSeq" id="WP_187769512.1">
    <property type="nucleotide sequence ID" value="NZ_JACTVM010000002.1"/>
</dbReference>
<gene>
    <name evidence="1" type="ORF">IBG24_10575</name>
</gene>
<proteinExistence type="predicted"/>
<reference evidence="1" key="1">
    <citation type="submission" date="2020-09" db="EMBL/GenBank/DDBJ databases">
        <title>Novel species in genus Aeromicrobium.</title>
        <authorList>
            <person name="Zhang G."/>
        </authorList>
    </citation>
    <scope>NUCLEOTIDE SEQUENCE</scope>
    <source>
        <strain evidence="1">Zg-636</strain>
    </source>
</reference>